<sequence>MSALVRVVLTVLALLTVLAPARASAAPGFTETCEQALPKEQIDDLVDRMRAIGAEGPCALGRVDTSMFRTQIEWRRDGDVLTVLLGPRGCVVEPSHEGEDLAYYAAPEFAELCPEALAGVRAFVGEPREELVPVVRGQAPELSSEADGIGLADPLVLASAAWLAALILAALAGLGAWRELRAAPASAREDARRWGLAMAGLFVVALVPRFVAVASLGNWYGPFLPAEGLGELRFGASSAVLQALVRALSPWTVGVAFGLVRVTGALAVPLIVLVVRRLGGSLSAGVVAGVLLALAPIAVRLSASSSEHVLAGTLALAAWAVWLRSATEVSVIPRLLSASLVLLAILTRVDCWPQLCLIPLWTIFAKPSPAAPDVRWQPLPRRLGDAAFFWLSWALIGVYGWFQVVLPSNHPGPEAEGIRYTARVLFSQLWVATSEPPHWISPVCLACVVLGLVAALLAKRWGLVGAALLSWALIFVPLGRNLTHDGLTGARYFVLALPVLVVVAAQLGDAAEGWLRGPRARLRRPLLGAGAVALAVLGTLAARPGWRHEYTFQAEYLFLAEALDERELDGCTLWFVRPRQPTSEPDLDCCLAPDRSPLGLVAPQLRFRSMPNDREPSDEQGCHLYYRGSLCDIDPALAPRVPRGVARIHAQCERLRTRGGEEVLERREVTTDNLNERWRQPPVVELFGRFDSDAPSESRTRDDLRGGSR</sequence>
<feature type="transmembrane region" description="Helical" evidence="2">
    <location>
        <begin position="492"/>
        <end position="514"/>
    </location>
</feature>
<feature type="transmembrane region" description="Helical" evidence="2">
    <location>
        <begin position="282"/>
        <end position="303"/>
    </location>
</feature>
<feature type="transmembrane region" description="Helical" evidence="2">
    <location>
        <begin position="198"/>
        <end position="220"/>
    </location>
</feature>
<evidence type="ECO:0000256" key="1">
    <source>
        <dbReference type="SAM" id="MobiDB-lite"/>
    </source>
</evidence>
<evidence type="ECO:0000313" key="4">
    <source>
        <dbReference type="EMBL" id="PRQ02265.1"/>
    </source>
</evidence>
<comment type="caution">
    <text evidence="4">The sequence shown here is derived from an EMBL/GenBank/DDBJ whole genome shotgun (WGS) entry which is preliminary data.</text>
</comment>
<feature type="chain" id="PRO_5015574020" description="Glycosyltransferase RgtA/B/C/D-like domain-containing protein" evidence="3">
    <location>
        <begin position="26"/>
        <end position="709"/>
    </location>
</feature>
<feature type="transmembrane region" description="Helical" evidence="2">
    <location>
        <begin position="155"/>
        <end position="177"/>
    </location>
</feature>
<evidence type="ECO:0000313" key="5">
    <source>
        <dbReference type="Proteomes" id="UP000237968"/>
    </source>
</evidence>
<feature type="transmembrane region" description="Helical" evidence="2">
    <location>
        <begin position="251"/>
        <end position="275"/>
    </location>
</feature>
<dbReference type="RefSeq" id="WP_106391901.1">
    <property type="nucleotide sequence ID" value="NZ_PVNK01000125.1"/>
</dbReference>
<reference evidence="4 5" key="1">
    <citation type="submission" date="2018-03" db="EMBL/GenBank/DDBJ databases">
        <title>Draft Genome Sequences of the Obligatory Marine Myxobacteria Enhygromyxa salina SWB005.</title>
        <authorList>
            <person name="Poehlein A."/>
            <person name="Moghaddam J.A."/>
            <person name="Harms H."/>
            <person name="Alanjari M."/>
            <person name="Koenig G.M."/>
            <person name="Daniel R."/>
            <person name="Schaeberle T.F."/>
        </authorList>
    </citation>
    <scope>NUCLEOTIDE SEQUENCE [LARGE SCALE GENOMIC DNA]</scope>
    <source>
        <strain evidence="4 5">SWB005</strain>
    </source>
</reference>
<dbReference type="OrthoDB" id="5492009at2"/>
<keyword evidence="2" id="KW-0812">Transmembrane</keyword>
<feature type="transmembrane region" description="Helical" evidence="2">
    <location>
        <begin position="526"/>
        <end position="546"/>
    </location>
</feature>
<accession>A0A2S9YAY1</accession>
<dbReference type="EMBL" id="PVNK01000125">
    <property type="protein sequence ID" value="PRQ02265.1"/>
    <property type="molecule type" value="Genomic_DNA"/>
</dbReference>
<evidence type="ECO:0008006" key="6">
    <source>
        <dbReference type="Google" id="ProtNLM"/>
    </source>
</evidence>
<dbReference type="Proteomes" id="UP000237968">
    <property type="component" value="Unassembled WGS sequence"/>
</dbReference>
<feature type="transmembrane region" description="Helical" evidence="2">
    <location>
        <begin position="463"/>
        <end position="480"/>
    </location>
</feature>
<organism evidence="4 5">
    <name type="scientific">Enhygromyxa salina</name>
    <dbReference type="NCBI Taxonomy" id="215803"/>
    <lineage>
        <taxon>Bacteria</taxon>
        <taxon>Pseudomonadati</taxon>
        <taxon>Myxococcota</taxon>
        <taxon>Polyangia</taxon>
        <taxon>Nannocystales</taxon>
        <taxon>Nannocystaceae</taxon>
        <taxon>Enhygromyxa</taxon>
    </lineage>
</organism>
<keyword evidence="5" id="KW-1185">Reference proteome</keyword>
<feature type="region of interest" description="Disordered" evidence="1">
    <location>
        <begin position="689"/>
        <end position="709"/>
    </location>
</feature>
<feature type="signal peptide" evidence="3">
    <location>
        <begin position="1"/>
        <end position="25"/>
    </location>
</feature>
<dbReference type="AlphaFoldDB" id="A0A2S9YAY1"/>
<keyword evidence="2" id="KW-1133">Transmembrane helix</keyword>
<feature type="transmembrane region" description="Helical" evidence="2">
    <location>
        <begin position="383"/>
        <end position="402"/>
    </location>
</feature>
<keyword evidence="2" id="KW-0472">Membrane</keyword>
<evidence type="ECO:0000256" key="3">
    <source>
        <dbReference type="SAM" id="SignalP"/>
    </source>
</evidence>
<feature type="transmembrane region" description="Helical" evidence="2">
    <location>
        <begin position="439"/>
        <end position="458"/>
    </location>
</feature>
<feature type="transmembrane region" description="Helical" evidence="2">
    <location>
        <begin position="309"/>
        <end position="327"/>
    </location>
</feature>
<gene>
    <name evidence="4" type="ORF">ENSA5_25010</name>
</gene>
<proteinExistence type="predicted"/>
<protein>
    <recommendedName>
        <fullName evidence="6">Glycosyltransferase RgtA/B/C/D-like domain-containing protein</fullName>
    </recommendedName>
</protein>
<name>A0A2S9YAY1_9BACT</name>
<keyword evidence="3" id="KW-0732">Signal</keyword>
<evidence type="ECO:0000256" key="2">
    <source>
        <dbReference type="SAM" id="Phobius"/>
    </source>
</evidence>